<evidence type="ECO:0000313" key="4">
    <source>
        <dbReference type="Proteomes" id="UP000036851"/>
    </source>
</evidence>
<proteinExistence type="predicted"/>
<dbReference type="InterPro" id="IPR001173">
    <property type="entry name" value="Glyco_trans_2-like"/>
</dbReference>
<dbReference type="EMBL" id="JRXF01000038">
    <property type="protein sequence ID" value="KOC89209.1"/>
    <property type="molecule type" value="Genomic_DNA"/>
</dbReference>
<gene>
    <name evidence="3" type="ORF">NG42_02700</name>
    <name evidence="2" type="ORF">NG43_19045</name>
</gene>
<dbReference type="Proteomes" id="UP000036851">
    <property type="component" value="Unassembled WGS sequence"/>
</dbReference>
<dbReference type="SUPFAM" id="SSF53448">
    <property type="entry name" value="Nucleotide-diphospho-sugar transferases"/>
    <property type="match status" value="1"/>
</dbReference>
<dbReference type="STRING" id="1560201.NG42_02700"/>
<keyword evidence="5" id="KW-1185">Reference proteome</keyword>
<evidence type="ECO:0000313" key="3">
    <source>
        <dbReference type="EMBL" id="KOC92131.1"/>
    </source>
</evidence>
<dbReference type="OrthoDB" id="6813549at2"/>
<dbReference type="EMBL" id="JRXE01000003">
    <property type="protein sequence ID" value="KOC92131.1"/>
    <property type="molecule type" value="Genomic_DNA"/>
</dbReference>
<comment type="caution">
    <text evidence="3">The sequence shown here is derived from an EMBL/GenBank/DDBJ whole genome shotgun (WGS) entry which is preliminary data.</text>
</comment>
<dbReference type="AlphaFoldDB" id="A0A0L7TA90"/>
<evidence type="ECO:0000313" key="5">
    <source>
        <dbReference type="Proteomes" id="UP000037088"/>
    </source>
</evidence>
<organism evidence="3 5">
    <name type="scientific">Winslowiella iniecta</name>
    <dbReference type="NCBI Taxonomy" id="1560201"/>
    <lineage>
        <taxon>Bacteria</taxon>
        <taxon>Pseudomonadati</taxon>
        <taxon>Pseudomonadota</taxon>
        <taxon>Gammaproteobacteria</taxon>
        <taxon>Enterobacterales</taxon>
        <taxon>Erwiniaceae</taxon>
        <taxon>Winslowiella</taxon>
    </lineage>
</organism>
<dbReference type="InterPro" id="IPR029044">
    <property type="entry name" value="Nucleotide-diphossugar_trans"/>
</dbReference>
<dbReference type="Proteomes" id="UP000037088">
    <property type="component" value="Unassembled WGS sequence"/>
</dbReference>
<dbReference type="CDD" id="cd00761">
    <property type="entry name" value="Glyco_tranf_GTA_type"/>
    <property type="match status" value="1"/>
</dbReference>
<reference evidence="4 5" key="1">
    <citation type="journal article" date="2015" name="Int. J. Syst. Evol. Microbiol.">
        <title>Erwinia iniecta sp. nov., isolated from Russian wheat aphids (Diuraphis noxia).</title>
        <authorList>
            <person name="Campillo T."/>
            <person name="Luna E."/>
            <person name="Portier P."/>
            <person name="Fischer-Le Saux M."/>
            <person name="Lapitan N."/>
            <person name="Tisserat N.A."/>
            <person name="Leach J.E."/>
        </authorList>
    </citation>
    <scope>NUCLEOTIDE SEQUENCE [LARGE SCALE GENOMIC DNA]</scope>
    <source>
        <strain evidence="3 5">B120</strain>
        <strain evidence="2 4">B149</strain>
    </source>
</reference>
<feature type="domain" description="Glycosyltransferase 2-like" evidence="1">
    <location>
        <begin position="4"/>
        <end position="123"/>
    </location>
</feature>
<dbReference type="PATRIC" id="fig|1560201.3.peg.581"/>
<dbReference type="PANTHER" id="PTHR43685:SF11">
    <property type="entry name" value="GLYCOSYLTRANSFERASE TAGX-RELATED"/>
    <property type="match status" value="1"/>
</dbReference>
<dbReference type="Pfam" id="PF00535">
    <property type="entry name" value="Glycos_transf_2"/>
    <property type="match status" value="1"/>
</dbReference>
<dbReference type="RefSeq" id="WP_052897553.1">
    <property type="nucleotide sequence ID" value="NZ_JRXE01000003.1"/>
</dbReference>
<name>A0A0L7TA90_9GAMM</name>
<accession>A0A0L7TA90</accession>
<evidence type="ECO:0000313" key="2">
    <source>
        <dbReference type="EMBL" id="KOC89209.1"/>
    </source>
</evidence>
<sequence length="291" mass="33091">MLISVLTPVYNRKDIIKSLFQSLLSQTDQRFEWIIVDDGSVDRLEDDIEGFRQLAGFRIQYIRQKNQGKHAAVNRGVAEAQSDWIFIVDSDDTLVTDAIAVVSQQIEKSDDSIKGLVYLRGMTRGYSDQPVPTGNFAQDCCELNSCKFVAVKGDKAIIVRKAYMLAHPFPQFSGERFVTESYMWNRIFDNGGLLGFNRIIYLGEYLSGGLTNNYFKLLQANPQGVLAFITSNLQLKTIDANIYKQSAYHFCPIFSFKNLRKIFGATSPGRFISFSLMTLMMFVKLKMEKKL</sequence>
<dbReference type="Gene3D" id="3.90.550.10">
    <property type="entry name" value="Spore Coat Polysaccharide Biosynthesis Protein SpsA, Chain A"/>
    <property type="match status" value="1"/>
</dbReference>
<evidence type="ECO:0000259" key="1">
    <source>
        <dbReference type="Pfam" id="PF00535"/>
    </source>
</evidence>
<dbReference type="InterPro" id="IPR050834">
    <property type="entry name" value="Glycosyltransf_2"/>
</dbReference>
<protein>
    <recommendedName>
        <fullName evidence="1">Glycosyltransferase 2-like domain-containing protein</fullName>
    </recommendedName>
</protein>
<dbReference type="PANTHER" id="PTHR43685">
    <property type="entry name" value="GLYCOSYLTRANSFERASE"/>
    <property type="match status" value="1"/>
</dbReference>